<dbReference type="RefSeq" id="WP_302076748.1">
    <property type="nucleotide sequence ID" value="NZ_JAUKWQ010000003.1"/>
</dbReference>
<comment type="caution">
    <text evidence="3">The sequence shown here is derived from an EMBL/GenBank/DDBJ whole genome shotgun (WGS) entry which is preliminary data.</text>
</comment>
<dbReference type="EMBL" id="JAUKWQ010000003">
    <property type="protein sequence ID" value="MDO1582575.1"/>
    <property type="molecule type" value="Genomic_DNA"/>
</dbReference>
<dbReference type="PANTHER" id="PTHR36302">
    <property type="entry name" value="BLR7088 PROTEIN"/>
    <property type="match status" value="1"/>
</dbReference>
<protein>
    <submittedName>
        <fullName evidence="3">Copper chaperone PCu(A)C</fullName>
    </submittedName>
</protein>
<keyword evidence="4" id="KW-1185">Reference proteome</keyword>
<organism evidence="3 4">
    <name type="scientific">Rhizobium oryzicola</name>
    <dbReference type="NCBI Taxonomy" id="1232668"/>
    <lineage>
        <taxon>Bacteria</taxon>
        <taxon>Pseudomonadati</taxon>
        <taxon>Pseudomonadota</taxon>
        <taxon>Alphaproteobacteria</taxon>
        <taxon>Hyphomicrobiales</taxon>
        <taxon>Rhizobiaceae</taxon>
        <taxon>Rhizobium/Agrobacterium group</taxon>
        <taxon>Rhizobium</taxon>
    </lineage>
</organism>
<accession>A0ABT8SW92</accession>
<feature type="chain" id="PRO_5045408927" evidence="2">
    <location>
        <begin position="25"/>
        <end position="177"/>
    </location>
</feature>
<dbReference type="InterPro" id="IPR058248">
    <property type="entry name" value="Lxx211020-like"/>
</dbReference>
<evidence type="ECO:0000256" key="1">
    <source>
        <dbReference type="SAM" id="MobiDB-lite"/>
    </source>
</evidence>
<dbReference type="Proteomes" id="UP001169006">
    <property type="component" value="Unassembled WGS sequence"/>
</dbReference>
<feature type="signal peptide" evidence="2">
    <location>
        <begin position="1"/>
        <end position="24"/>
    </location>
</feature>
<dbReference type="InterPro" id="IPR036182">
    <property type="entry name" value="PCuAC_sf"/>
</dbReference>
<reference evidence="3" key="1">
    <citation type="journal article" date="2015" name="Int. J. Syst. Evol. Microbiol.">
        <title>Rhizobium oryzicola sp. nov., potential plant-growth-promoting endophytic bacteria isolated from rice roots.</title>
        <authorList>
            <person name="Zhang X.X."/>
            <person name="Gao J.S."/>
            <person name="Cao Y.H."/>
            <person name="Sheirdil R.A."/>
            <person name="Wang X.C."/>
            <person name="Zhang L."/>
        </authorList>
    </citation>
    <scope>NUCLEOTIDE SEQUENCE</scope>
    <source>
        <strain evidence="3">05753</strain>
    </source>
</reference>
<feature type="region of interest" description="Disordered" evidence="1">
    <location>
        <begin position="152"/>
        <end position="177"/>
    </location>
</feature>
<name>A0ABT8SW92_9HYPH</name>
<gene>
    <name evidence="3" type="ORF">Q2T52_10750</name>
</gene>
<dbReference type="InterPro" id="IPR007410">
    <property type="entry name" value="LpqE-like"/>
</dbReference>
<sequence length="177" mass="18662">MKIHTLKQLGLALATIIAVSPALAHGFKVGDIEIGHPYTRAMLPGAKVGGGYLKLTNEGATDDRLVSATSDRAASVQLHEMKIDGGIMIMRELQGGIPVPKRATVELKPGSYHVMFMNVAQPFKEGEIIKATLTFEKAGPVNVEFAVGPAAGDASSMKQDGGMDDHSGHHGHTDPAK</sequence>
<feature type="compositionally biased region" description="Basic and acidic residues" evidence="1">
    <location>
        <begin position="161"/>
        <end position="177"/>
    </location>
</feature>
<dbReference type="SUPFAM" id="SSF110087">
    <property type="entry name" value="DR1885-like metal-binding protein"/>
    <property type="match status" value="1"/>
</dbReference>
<evidence type="ECO:0000313" key="4">
    <source>
        <dbReference type="Proteomes" id="UP001169006"/>
    </source>
</evidence>
<reference evidence="3" key="2">
    <citation type="submission" date="2023-07" db="EMBL/GenBank/DDBJ databases">
        <authorList>
            <person name="Sun H."/>
        </authorList>
    </citation>
    <scope>NUCLEOTIDE SEQUENCE</scope>
    <source>
        <strain evidence="3">05753</strain>
    </source>
</reference>
<dbReference type="Gene3D" id="2.60.40.1890">
    <property type="entry name" value="PCu(A)C copper chaperone"/>
    <property type="match status" value="1"/>
</dbReference>
<dbReference type="PANTHER" id="PTHR36302:SF1">
    <property type="entry name" value="COPPER CHAPERONE PCU(A)C"/>
    <property type="match status" value="1"/>
</dbReference>
<evidence type="ECO:0000313" key="3">
    <source>
        <dbReference type="EMBL" id="MDO1582575.1"/>
    </source>
</evidence>
<evidence type="ECO:0000256" key="2">
    <source>
        <dbReference type="SAM" id="SignalP"/>
    </source>
</evidence>
<dbReference type="Pfam" id="PF04314">
    <property type="entry name" value="PCuAC"/>
    <property type="match status" value="1"/>
</dbReference>
<proteinExistence type="predicted"/>
<keyword evidence="2" id="KW-0732">Signal</keyword>